<accession>A0ABQ4EIL0</accession>
<name>A0ABQ4EIL0_9ACTN</name>
<dbReference type="RefSeq" id="WP_203856212.1">
    <property type="nucleotide sequence ID" value="NZ_BAAAZQ010000005.1"/>
</dbReference>
<reference evidence="1 2" key="1">
    <citation type="submission" date="2021-01" db="EMBL/GenBank/DDBJ databases">
        <title>Whole genome shotgun sequence of Plantactinospora mayteni NBRC 109088.</title>
        <authorList>
            <person name="Komaki H."/>
            <person name="Tamura T."/>
        </authorList>
    </citation>
    <scope>NUCLEOTIDE SEQUENCE [LARGE SCALE GENOMIC DNA]</scope>
    <source>
        <strain evidence="1 2">NBRC 109088</strain>
    </source>
</reference>
<comment type="caution">
    <text evidence="1">The sequence shown here is derived from an EMBL/GenBank/DDBJ whole genome shotgun (WGS) entry which is preliminary data.</text>
</comment>
<proteinExistence type="predicted"/>
<gene>
    <name evidence="1" type="ORF">Pma05_11360</name>
</gene>
<dbReference type="EMBL" id="BONX01000006">
    <property type="protein sequence ID" value="GIG94563.1"/>
    <property type="molecule type" value="Genomic_DNA"/>
</dbReference>
<dbReference type="Proteomes" id="UP000621500">
    <property type="component" value="Unassembled WGS sequence"/>
</dbReference>
<keyword evidence="2" id="KW-1185">Reference proteome</keyword>
<sequence length="142" mass="15708">MNASAVPPIPVRLRLRHRPLYAGLVAPWITARFVLAMRDRDLDRQLAAEAAMHPECVGYSITACPTAGRMDHYRASGHTYLFAGIGIVLGDNARRRAGQPAEPWHAVWARDYTVITDPITNLSAALLLPHQILRVRPIAVRG</sequence>
<organism evidence="1 2">
    <name type="scientific">Plantactinospora mayteni</name>
    <dbReference type="NCBI Taxonomy" id="566021"/>
    <lineage>
        <taxon>Bacteria</taxon>
        <taxon>Bacillati</taxon>
        <taxon>Actinomycetota</taxon>
        <taxon>Actinomycetes</taxon>
        <taxon>Micromonosporales</taxon>
        <taxon>Micromonosporaceae</taxon>
        <taxon>Plantactinospora</taxon>
    </lineage>
</organism>
<protein>
    <submittedName>
        <fullName evidence="1">Uncharacterized protein</fullName>
    </submittedName>
</protein>
<evidence type="ECO:0000313" key="2">
    <source>
        <dbReference type="Proteomes" id="UP000621500"/>
    </source>
</evidence>
<evidence type="ECO:0000313" key="1">
    <source>
        <dbReference type="EMBL" id="GIG94563.1"/>
    </source>
</evidence>